<reference evidence="1 2" key="1">
    <citation type="journal article" date="2017" name="Front. Microbiol.">
        <title>New Insights into the Diversity of the Genus Faecalibacterium.</title>
        <authorList>
            <person name="Benevides L."/>
            <person name="Burman S."/>
            <person name="Martin R."/>
            <person name="Robert V."/>
            <person name="Thomas M."/>
            <person name="Miquel S."/>
            <person name="Chain F."/>
            <person name="Sokol H."/>
            <person name="Bermudez-Humaran L.G."/>
            <person name="Morrison M."/>
            <person name="Langella P."/>
            <person name="Azevedo V.A."/>
            <person name="Chatel J.M."/>
            <person name="Soares S."/>
        </authorList>
    </citation>
    <scope>NUCLEOTIDE SEQUENCE [LARGE SCALE GENOMIC DNA]</scope>
    <source>
        <strain evidence="1 2">CNCM I 4575</strain>
    </source>
</reference>
<accession>A0A2A7APY1</accession>
<dbReference type="EMBL" id="NMTY01000016">
    <property type="protein sequence ID" value="PDX81088.1"/>
    <property type="molecule type" value="Genomic_DNA"/>
</dbReference>
<organism evidence="1 2">
    <name type="scientific">Faecalibacterium prausnitzii</name>
    <dbReference type="NCBI Taxonomy" id="853"/>
    <lineage>
        <taxon>Bacteria</taxon>
        <taxon>Bacillati</taxon>
        <taxon>Bacillota</taxon>
        <taxon>Clostridia</taxon>
        <taxon>Eubacteriales</taxon>
        <taxon>Oscillospiraceae</taxon>
        <taxon>Faecalibacterium</taxon>
    </lineage>
</organism>
<proteinExistence type="predicted"/>
<sequence>MAPFYIAAANGGFYGALNVPQHLPAHVADGCAEGVNTVWGGKLVDGSEVVLVEPPGRLKSAAFQQRVGDADCSSAFELHLHPGFIIIHQQ</sequence>
<evidence type="ECO:0000313" key="2">
    <source>
        <dbReference type="Proteomes" id="UP000220005"/>
    </source>
</evidence>
<comment type="caution">
    <text evidence="1">The sequence shown here is derived from an EMBL/GenBank/DDBJ whole genome shotgun (WGS) entry which is preliminary data.</text>
</comment>
<dbReference type="Proteomes" id="UP000220005">
    <property type="component" value="Unassembled WGS sequence"/>
</dbReference>
<dbReference type="RefSeq" id="WP_097839444.1">
    <property type="nucleotide sequence ID" value="NZ_NMTY01000016.1"/>
</dbReference>
<protein>
    <submittedName>
        <fullName evidence="1">Uncharacterized protein</fullName>
    </submittedName>
</protein>
<dbReference type="AlphaFoldDB" id="A0A2A7APY1"/>
<evidence type="ECO:0000313" key="1">
    <source>
        <dbReference type="EMBL" id="PDX81088.1"/>
    </source>
</evidence>
<gene>
    <name evidence="1" type="ORF">CGS58_07400</name>
</gene>
<name>A0A2A7APY1_9FIRM</name>